<proteinExistence type="predicted"/>
<keyword evidence="2" id="KW-1185">Reference proteome</keyword>
<dbReference type="AlphaFoldDB" id="A0A8H7ZT26"/>
<evidence type="ECO:0000313" key="2">
    <source>
        <dbReference type="Proteomes" id="UP000673691"/>
    </source>
</evidence>
<evidence type="ECO:0000313" key="1">
    <source>
        <dbReference type="EMBL" id="KAG5458800.1"/>
    </source>
</evidence>
<organism evidence="1 2">
    <name type="scientific">Olpidium bornovanus</name>
    <dbReference type="NCBI Taxonomy" id="278681"/>
    <lineage>
        <taxon>Eukaryota</taxon>
        <taxon>Fungi</taxon>
        <taxon>Fungi incertae sedis</taxon>
        <taxon>Olpidiomycota</taxon>
        <taxon>Olpidiomycotina</taxon>
        <taxon>Olpidiomycetes</taxon>
        <taxon>Olpidiales</taxon>
        <taxon>Olpidiaceae</taxon>
        <taxon>Olpidium</taxon>
    </lineage>
</organism>
<reference evidence="1 2" key="1">
    <citation type="journal article" name="Sci. Rep.">
        <title>Genome-scale phylogenetic analyses confirm Olpidium as the closest living zoosporic fungus to the non-flagellated, terrestrial fungi.</title>
        <authorList>
            <person name="Chang Y."/>
            <person name="Rochon D."/>
            <person name="Sekimoto S."/>
            <person name="Wang Y."/>
            <person name="Chovatia M."/>
            <person name="Sandor L."/>
            <person name="Salamov A."/>
            <person name="Grigoriev I.V."/>
            <person name="Stajich J.E."/>
            <person name="Spatafora J.W."/>
        </authorList>
    </citation>
    <scope>NUCLEOTIDE SEQUENCE [LARGE SCALE GENOMIC DNA]</scope>
    <source>
        <strain evidence="1">S191</strain>
    </source>
</reference>
<comment type="caution">
    <text evidence="1">The sequence shown here is derived from an EMBL/GenBank/DDBJ whole genome shotgun (WGS) entry which is preliminary data.</text>
</comment>
<name>A0A8H7ZT26_9FUNG</name>
<dbReference type="Proteomes" id="UP000673691">
    <property type="component" value="Unassembled WGS sequence"/>
</dbReference>
<gene>
    <name evidence="1" type="ORF">BJ554DRAFT_908</name>
</gene>
<sequence>MLSLSFSFPHLLLAATLFCGSSLEHPLLPQAEGLSPYRIKAVADEYFEREPKSWDVVDFLMKC</sequence>
<protein>
    <submittedName>
        <fullName evidence="1">Uncharacterized protein</fullName>
    </submittedName>
</protein>
<accession>A0A8H7ZT26</accession>
<dbReference type="EMBL" id="JAEFCI010007885">
    <property type="protein sequence ID" value="KAG5458800.1"/>
    <property type="molecule type" value="Genomic_DNA"/>
</dbReference>